<comment type="caution">
    <text evidence="2">The sequence shown here is derived from an EMBL/GenBank/DDBJ whole genome shotgun (WGS) entry which is preliminary data.</text>
</comment>
<feature type="compositionally biased region" description="Low complexity" evidence="1">
    <location>
        <begin position="26"/>
        <end position="45"/>
    </location>
</feature>
<dbReference type="PRINTS" id="PR01217">
    <property type="entry name" value="PRICHEXTENSN"/>
</dbReference>
<dbReference type="Proteomes" id="UP000011096">
    <property type="component" value="Unassembled WGS sequence"/>
</dbReference>
<feature type="compositionally biased region" description="Polar residues" evidence="1">
    <location>
        <begin position="197"/>
        <end position="210"/>
    </location>
</feature>
<dbReference type="GeneID" id="43609174"/>
<evidence type="ECO:0000313" key="2">
    <source>
        <dbReference type="EMBL" id="KAF4485066.1"/>
    </source>
</evidence>
<keyword evidence="3" id="KW-1185">Reference proteome</keyword>
<feature type="region of interest" description="Disordered" evidence="1">
    <location>
        <begin position="1"/>
        <end position="218"/>
    </location>
</feature>
<evidence type="ECO:0000313" key="3">
    <source>
        <dbReference type="Proteomes" id="UP000011096"/>
    </source>
</evidence>
<accession>A0A7J6J6B0</accession>
<organism evidence="2 3">
    <name type="scientific">Colletotrichum fructicola (strain Nara gc5)</name>
    <name type="common">Anthracnose fungus</name>
    <name type="synonym">Colletotrichum gloeosporioides (strain Nara gc5)</name>
    <dbReference type="NCBI Taxonomy" id="1213859"/>
    <lineage>
        <taxon>Eukaryota</taxon>
        <taxon>Fungi</taxon>
        <taxon>Dikarya</taxon>
        <taxon>Ascomycota</taxon>
        <taxon>Pezizomycotina</taxon>
        <taxon>Sordariomycetes</taxon>
        <taxon>Hypocreomycetidae</taxon>
        <taxon>Glomerellales</taxon>
        <taxon>Glomerellaceae</taxon>
        <taxon>Colletotrichum</taxon>
        <taxon>Colletotrichum gloeosporioides species complex</taxon>
    </lineage>
</organism>
<feature type="compositionally biased region" description="Pro residues" evidence="1">
    <location>
        <begin position="145"/>
        <end position="156"/>
    </location>
</feature>
<sequence>MPPIQIHSESPINASKASGPTLQTEAAQANNASADNANGISNNAAGLSQGQVGATPSTTRQQPYPPAQPGAAPSLPVQTASAQAYPIPRPTPTTTTDDVNHPPPPQPGAVPVPVAANKSTLPPPPKAGEAYQPPAPTPATQATVPYPPQMAIPPPTMSAQRGSSTSTTAANGPQMTGPRPIPLGVDPASSLEHPPGYQQNVGASEFSSHQRAAHNAAVASAAERGSLAQSDEGVWDTAKKWAAAAGGSLAAAEQEVWRRINKD</sequence>
<protein>
    <submittedName>
        <fullName evidence="2">Uncharacterized protein</fullName>
    </submittedName>
</protein>
<dbReference type="OrthoDB" id="5385910at2759"/>
<evidence type="ECO:0000256" key="1">
    <source>
        <dbReference type="SAM" id="MobiDB-lite"/>
    </source>
</evidence>
<feature type="compositionally biased region" description="Pro residues" evidence="1">
    <location>
        <begin position="101"/>
        <end position="110"/>
    </location>
</feature>
<dbReference type="AlphaFoldDB" id="A0A7J6J6B0"/>
<reference evidence="2 3" key="1">
    <citation type="submission" date="2012-08" db="EMBL/GenBank/DDBJ databases">
        <authorList>
            <person name="Gan P.H.P."/>
            <person name="Ikeda K."/>
            <person name="Irieda H."/>
            <person name="Narusaka M."/>
            <person name="O'Connell R.J."/>
            <person name="Narusaka Y."/>
            <person name="Takano Y."/>
            <person name="Kubo Y."/>
            <person name="Shirasu K."/>
        </authorList>
    </citation>
    <scope>NUCLEOTIDE SEQUENCE [LARGE SCALE GENOMIC DNA]</scope>
    <source>
        <strain evidence="2 3">Nara gc5</strain>
    </source>
</reference>
<dbReference type="RefSeq" id="XP_031878383.1">
    <property type="nucleotide sequence ID" value="XM_032025012.1"/>
</dbReference>
<proteinExistence type="predicted"/>
<feature type="compositionally biased region" description="Polar residues" evidence="1">
    <location>
        <begin position="7"/>
        <end position="25"/>
    </location>
</feature>
<dbReference type="InParanoid" id="A0A7J6J6B0"/>
<name>A0A7J6J6B0_COLFN</name>
<feature type="compositionally biased region" description="Polar residues" evidence="1">
    <location>
        <begin position="46"/>
        <end position="60"/>
    </location>
</feature>
<reference evidence="2 3" key="2">
    <citation type="submission" date="2020-04" db="EMBL/GenBank/DDBJ databases">
        <title>Genome sequencing and assembly of multiple isolates from the Colletotrichum gloeosporioides species complex.</title>
        <authorList>
            <person name="Gan P."/>
            <person name="Shirasu K."/>
        </authorList>
    </citation>
    <scope>NUCLEOTIDE SEQUENCE [LARGE SCALE GENOMIC DNA]</scope>
    <source>
        <strain evidence="2 3">Nara gc5</strain>
    </source>
</reference>
<dbReference type="EMBL" id="ANPB02000004">
    <property type="protein sequence ID" value="KAF4485066.1"/>
    <property type="molecule type" value="Genomic_DNA"/>
</dbReference>
<gene>
    <name evidence="2" type="ORF">CGGC5_v007660</name>
</gene>
<feature type="compositionally biased region" description="Polar residues" evidence="1">
    <location>
        <begin position="157"/>
        <end position="174"/>
    </location>
</feature>